<dbReference type="EMBL" id="AP024702">
    <property type="protein sequence ID" value="BCX46632.1"/>
    <property type="molecule type" value="Genomic_DNA"/>
</dbReference>
<evidence type="ECO:0000313" key="2">
    <source>
        <dbReference type="Proteomes" id="UP001374893"/>
    </source>
</evidence>
<protein>
    <submittedName>
        <fullName evidence="1">Uncharacterized protein</fullName>
    </submittedName>
</protein>
<keyword evidence="2" id="KW-1185">Reference proteome</keyword>
<sequence length="49" mass="5316">MKRLLLIPIAVLPFFVAASCKEKTPEEKAAEAIEDAVEEIGDAIEEATD</sequence>
<reference evidence="1 2" key="1">
    <citation type="submission" date="2021-06" db="EMBL/GenBank/DDBJ databases">
        <title>Complete genome of Haloferula helveola possessing various polysaccharide degrading enzymes.</title>
        <authorList>
            <person name="Takami H."/>
            <person name="Huang C."/>
            <person name="Hamasaki K."/>
        </authorList>
    </citation>
    <scope>NUCLEOTIDE SEQUENCE [LARGE SCALE GENOMIC DNA]</scope>
    <source>
        <strain evidence="1 2">CN-1</strain>
    </source>
</reference>
<organism evidence="1 2">
    <name type="scientific">Haloferula helveola</name>
    <dbReference type="NCBI Taxonomy" id="490095"/>
    <lineage>
        <taxon>Bacteria</taxon>
        <taxon>Pseudomonadati</taxon>
        <taxon>Verrucomicrobiota</taxon>
        <taxon>Verrucomicrobiia</taxon>
        <taxon>Verrucomicrobiales</taxon>
        <taxon>Verrucomicrobiaceae</taxon>
        <taxon>Haloferula</taxon>
    </lineage>
</organism>
<accession>A0ABN6GZC6</accession>
<name>A0ABN6GZC6_9BACT</name>
<dbReference type="PROSITE" id="PS51257">
    <property type="entry name" value="PROKAR_LIPOPROTEIN"/>
    <property type="match status" value="1"/>
</dbReference>
<dbReference type="Proteomes" id="UP001374893">
    <property type="component" value="Chromosome"/>
</dbReference>
<proteinExistence type="predicted"/>
<dbReference type="RefSeq" id="WP_338688399.1">
    <property type="nucleotide sequence ID" value="NZ_AP024702.1"/>
</dbReference>
<gene>
    <name evidence="1" type="ORF">HAHE_05400</name>
</gene>
<evidence type="ECO:0000313" key="1">
    <source>
        <dbReference type="EMBL" id="BCX46632.1"/>
    </source>
</evidence>